<keyword evidence="2" id="KW-1185">Reference proteome</keyword>
<accession>A0A3S1JP02</accession>
<protein>
    <submittedName>
        <fullName evidence="1">Uncharacterized protein</fullName>
    </submittedName>
</protein>
<dbReference type="Proteomes" id="UP000272464">
    <property type="component" value="Unassembled WGS sequence"/>
</dbReference>
<dbReference type="AlphaFoldDB" id="A0A3S1JP02"/>
<organism evidence="1 2">
    <name type="scientific">Paenibacillus zeisoli</name>
    <dbReference type="NCBI Taxonomy" id="2496267"/>
    <lineage>
        <taxon>Bacteria</taxon>
        <taxon>Bacillati</taxon>
        <taxon>Bacillota</taxon>
        <taxon>Bacilli</taxon>
        <taxon>Bacillales</taxon>
        <taxon>Paenibacillaceae</taxon>
        <taxon>Paenibacillus</taxon>
    </lineage>
</organism>
<dbReference type="OrthoDB" id="9887875at2"/>
<proteinExistence type="predicted"/>
<evidence type="ECO:0000313" key="1">
    <source>
        <dbReference type="EMBL" id="RUT31777.1"/>
    </source>
</evidence>
<sequence>MQKSTVITLSLGAAVIMASIIGFELQKDRVVKETVPVANEAQKIVDFQKEVIPIVESAIKQEYANKPNLFPKQADYYYDNADVNSPKVVFITYQENAKEIRSVLKVLKERLGSKLVVRKGKVNPEILRNLYPKVADYVNSISDKNSSYSIGIDVPSERIMVRGQLSDKQAADIKQKYGEYVNVIVDDRNNIPVNR</sequence>
<comment type="caution">
    <text evidence="1">The sequence shown here is derived from an EMBL/GenBank/DDBJ whole genome shotgun (WGS) entry which is preliminary data.</text>
</comment>
<reference evidence="1 2" key="1">
    <citation type="submission" date="2018-12" db="EMBL/GenBank/DDBJ databases">
        <authorList>
            <person name="Sun L."/>
            <person name="Chen Z."/>
        </authorList>
    </citation>
    <scope>NUCLEOTIDE SEQUENCE [LARGE SCALE GENOMIC DNA]</scope>
    <source>
        <strain evidence="1 2">3-5-3</strain>
    </source>
</reference>
<dbReference type="RefSeq" id="WP_127199157.1">
    <property type="nucleotide sequence ID" value="NZ_RZNX01000003.1"/>
</dbReference>
<gene>
    <name evidence="1" type="ORF">EJP77_10345</name>
</gene>
<dbReference type="EMBL" id="RZNX01000003">
    <property type="protein sequence ID" value="RUT31777.1"/>
    <property type="molecule type" value="Genomic_DNA"/>
</dbReference>
<name>A0A3S1JP02_9BACL</name>
<evidence type="ECO:0000313" key="2">
    <source>
        <dbReference type="Proteomes" id="UP000272464"/>
    </source>
</evidence>